<dbReference type="AlphaFoldDB" id="A0AA51RWS6"/>
<evidence type="ECO:0000313" key="1">
    <source>
        <dbReference type="EMBL" id="WMS89022.1"/>
    </source>
</evidence>
<dbReference type="Proteomes" id="UP001239782">
    <property type="component" value="Chromosome"/>
</dbReference>
<dbReference type="EMBL" id="CP133548">
    <property type="protein sequence ID" value="WMS89022.1"/>
    <property type="molecule type" value="Genomic_DNA"/>
</dbReference>
<reference evidence="1 2" key="1">
    <citation type="submission" date="2023-08" db="EMBL/GenBank/DDBJ databases">
        <title>Pleionea litopenaei sp. nov., isolated from stomach of juvenile Litopenaeus vannamei.</title>
        <authorList>
            <person name="Rho A.M."/>
            <person name="Hwang C.Y."/>
        </authorList>
    </citation>
    <scope>NUCLEOTIDE SEQUENCE [LARGE SCALE GENOMIC DNA]</scope>
    <source>
        <strain evidence="1 2">HL-JVS1</strain>
    </source>
</reference>
<proteinExistence type="predicted"/>
<dbReference type="KEGG" id="plei:Q9312_08925"/>
<evidence type="ECO:0000313" key="2">
    <source>
        <dbReference type="Proteomes" id="UP001239782"/>
    </source>
</evidence>
<dbReference type="Pfam" id="PF22281">
    <property type="entry name" value="DUF6959"/>
    <property type="match status" value="1"/>
</dbReference>
<accession>A0AA51RWS6</accession>
<dbReference type="RefSeq" id="WP_309204261.1">
    <property type="nucleotide sequence ID" value="NZ_CP133548.1"/>
</dbReference>
<gene>
    <name evidence="1" type="ORF">Q9312_08925</name>
</gene>
<name>A0AA51RWS6_9GAMM</name>
<sequence length="107" mass="12368">MAEEYPEKVKLYDHVSNSGIVHMPGRKFPVVALQGDTLSTMLSAATYFMDKAKEYKDEDMYYEALSLAERLQGSLLQYEKVLQSEGLEKPYMMDVKEIKLEQEFENS</sequence>
<protein>
    <submittedName>
        <fullName evidence="1">Uncharacterized protein</fullName>
    </submittedName>
</protein>
<dbReference type="InterPro" id="IPR053801">
    <property type="entry name" value="DUF6959"/>
</dbReference>
<organism evidence="1 2">
    <name type="scientific">Pleionea litopenaei</name>
    <dbReference type="NCBI Taxonomy" id="3070815"/>
    <lineage>
        <taxon>Bacteria</taxon>
        <taxon>Pseudomonadati</taxon>
        <taxon>Pseudomonadota</taxon>
        <taxon>Gammaproteobacteria</taxon>
        <taxon>Oceanospirillales</taxon>
        <taxon>Pleioneaceae</taxon>
        <taxon>Pleionea</taxon>
    </lineage>
</organism>
<keyword evidence="2" id="KW-1185">Reference proteome</keyword>